<sequence>MAPVRIAAVAAAAAFFMSPALMGSPAHAVQQAPPAEAERTDTEAGARRAALRSGERVEVGSLRTETRTVYATPEGRFVLEQHARPVRVRQNGRWAEVDTTLRRLPDGSVAPVATAVGLRFSGGGKAPMATVARGARSLALSWPGELPAPVLDGPTATYPEVLKGVDLKVTADVDGFSHVLVVKSRQAAAKLGKLRFSLGSEGLKVREGNGGGLQAVDEAGAEVFAAPTPLMWDSPGSSAAARAVEPGRGVPPGSRHEAMGLEVSGETLELTPDQAMLSDPATRYPVYLDPSVSAPRGAWAAVWQRYPNTNYLNAADVARVGHESQTGHTNRSFFQLNNGNAIHGKQIIRATFRIYEDWSWSCSPRPVELWLTSMIGNTTTWNNQPAWVTWLDTEHVAKGWGAGCPPGGVEFDATHAAARAAAENWPHITLGLRAADERDTYAWKKFNSNPVLVIEYNSPPATPAAADVWSDPGGACTTVAGTATPGCTRGCTTATTRCAAASSGTTATPGWASSSPPRPARATRSTPPSRRGRTRTDPRSGGACAPRTGSPPAAGARGASSASTPPPRNASPR</sequence>
<keyword evidence="2" id="KW-0732">Signal</keyword>
<evidence type="ECO:0008006" key="5">
    <source>
        <dbReference type="Google" id="ProtNLM"/>
    </source>
</evidence>
<protein>
    <recommendedName>
        <fullName evidence="5">DNRLRE domain-containing protein</fullName>
    </recommendedName>
</protein>
<evidence type="ECO:0000256" key="1">
    <source>
        <dbReference type="SAM" id="MobiDB-lite"/>
    </source>
</evidence>
<feature type="compositionally biased region" description="Low complexity" evidence="1">
    <location>
        <begin position="539"/>
        <end position="563"/>
    </location>
</feature>
<feature type="compositionally biased region" description="Low complexity" evidence="1">
    <location>
        <begin position="501"/>
        <end position="529"/>
    </location>
</feature>
<feature type="signal peptide" evidence="2">
    <location>
        <begin position="1"/>
        <end position="22"/>
    </location>
</feature>
<accession>A0A7X0NLU7</accession>
<organism evidence="3 4">
    <name type="scientific">Nonomuraea rubra</name>
    <dbReference type="NCBI Taxonomy" id="46180"/>
    <lineage>
        <taxon>Bacteria</taxon>
        <taxon>Bacillati</taxon>
        <taxon>Actinomycetota</taxon>
        <taxon>Actinomycetes</taxon>
        <taxon>Streptosporangiales</taxon>
        <taxon>Streptosporangiaceae</taxon>
        <taxon>Nonomuraea</taxon>
    </lineage>
</organism>
<feature type="compositionally biased region" description="Basic and acidic residues" evidence="1">
    <location>
        <begin position="36"/>
        <end position="46"/>
    </location>
</feature>
<reference evidence="3 4" key="1">
    <citation type="submission" date="2020-08" db="EMBL/GenBank/DDBJ databases">
        <title>Sequencing the genomes of 1000 actinobacteria strains.</title>
        <authorList>
            <person name="Klenk H.-P."/>
        </authorList>
    </citation>
    <scope>NUCLEOTIDE SEQUENCE [LARGE SCALE GENOMIC DNA]</scope>
    <source>
        <strain evidence="3 4">DSM 43768</strain>
    </source>
</reference>
<feature type="chain" id="PRO_5039716014" description="DNRLRE domain-containing protein" evidence="2">
    <location>
        <begin position="23"/>
        <end position="573"/>
    </location>
</feature>
<keyword evidence="4" id="KW-1185">Reference proteome</keyword>
<feature type="region of interest" description="Disordered" evidence="1">
    <location>
        <begin position="501"/>
        <end position="573"/>
    </location>
</feature>
<feature type="compositionally biased region" description="Pro residues" evidence="1">
    <location>
        <begin position="564"/>
        <end position="573"/>
    </location>
</feature>
<dbReference type="RefSeq" id="WP_246546224.1">
    <property type="nucleotide sequence ID" value="NZ_JACHMI010000001.1"/>
</dbReference>
<evidence type="ECO:0000256" key="2">
    <source>
        <dbReference type="SAM" id="SignalP"/>
    </source>
</evidence>
<gene>
    <name evidence="3" type="ORF">HD593_000622</name>
</gene>
<evidence type="ECO:0000313" key="3">
    <source>
        <dbReference type="EMBL" id="MBB6545827.1"/>
    </source>
</evidence>
<feature type="region of interest" description="Disordered" evidence="1">
    <location>
        <begin position="27"/>
        <end position="49"/>
    </location>
</feature>
<dbReference type="AlphaFoldDB" id="A0A7X0NLU7"/>
<dbReference type="NCBIfam" id="NF033679">
    <property type="entry name" value="DNRLRE_dom"/>
    <property type="match status" value="1"/>
</dbReference>
<comment type="caution">
    <text evidence="3">The sequence shown here is derived from an EMBL/GenBank/DDBJ whole genome shotgun (WGS) entry which is preliminary data.</text>
</comment>
<evidence type="ECO:0000313" key="4">
    <source>
        <dbReference type="Proteomes" id="UP000565579"/>
    </source>
</evidence>
<dbReference type="EMBL" id="JACHMI010000001">
    <property type="protein sequence ID" value="MBB6545827.1"/>
    <property type="molecule type" value="Genomic_DNA"/>
</dbReference>
<name>A0A7X0NLU7_9ACTN</name>
<proteinExistence type="predicted"/>
<dbReference type="Proteomes" id="UP000565579">
    <property type="component" value="Unassembled WGS sequence"/>
</dbReference>